<reference evidence="1 2" key="1">
    <citation type="submission" date="2018-09" db="EMBL/GenBank/DDBJ databases">
        <authorList>
            <person name="Livingstone P.G."/>
            <person name="Whitworth D.E."/>
        </authorList>
    </citation>
    <scope>NUCLEOTIDE SEQUENCE [LARGE SCALE GENOMIC DNA]</scope>
    <source>
        <strain evidence="1 2">CA031B</strain>
    </source>
</reference>
<evidence type="ECO:0008006" key="3">
    <source>
        <dbReference type="Google" id="ProtNLM"/>
    </source>
</evidence>
<dbReference type="EMBL" id="RAWI01000337">
    <property type="protein sequence ID" value="RKH95961.1"/>
    <property type="molecule type" value="Genomic_DNA"/>
</dbReference>
<evidence type="ECO:0000313" key="1">
    <source>
        <dbReference type="EMBL" id="RKH95961.1"/>
    </source>
</evidence>
<evidence type="ECO:0000313" key="2">
    <source>
        <dbReference type="Proteomes" id="UP000278907"/>
    </source>
</evidence>
<organism evidence="1 2">
    <name type="scientific">Corallococcus praedator</name>
    <dbReference type="NCBI Taxonomy" id="2316724"/>
    <lineage>
        <taxon>Bacteria</taxon>
        <taxon>Pseudomonadati</taxon>
        <taxon>Myxococcota</taxon>
        <taxon>Myxococcia</taxon>
        <taxon>Myxococcales</taxon>
        <taxon>Cystobacterineae</taxon>
        <taxon>Myxococcaceae</taxon>
        <taxon>Corallococcus</taxon>
    </lineage>
</organism>
<protein>
    <recommendedName>
        <fullName evidence="3">YokE-like PH domain-containing protein</fullName>
    </recommendedName>
</protein>
<accession>A0ABX9QC44</accession>
<name>A0ABX9QC44_9BACT</name>
<keyword evidence="2" id="KW-1185">Reference proteome</keyword>
<proteinExistence type="predicted"/>
<dbReference type="Proteomes" id="UP000278907">
    <property type="component" value="Unassembled WGS sequence"/>
</dbReference>
<sequence length="154" mass="16969">MDDSMKLSAEARLRRLLRVFAETGGDGPRTRAFDNLPADSRAHLLEYAALTADELPVIAYFGSPVHWVLITTDRIVMGRQAGLLSMPWADLENATTDTAHVHAAFASGAGGKLSLSRLRLQRRDAEDMEFEVEAGPAFFGLWNVLKTIASLRKE</sequence>
<comment type="caution">
    <text evidence="1">The sequence shown here is derived from an EMBL/GenBank/DDBJ whole genome shotgun (WGS) entry which is preliminary data.</text>
</comment>
<gene>
    <name evidence="1" type="ORF">D7Y13_31460</name>
</gene>